<dbReference type="Proteomes" id="UP000235388">
    <property type="component" value="Unassembled WGS sequence"/>
</dbReference>
<proteinExistence type="predicted"/>
<dbReference type="PANTHER" id="PTHR33266:SF1">
    <property type="entry name" value="F-BOX DOMAIN-CONTAINING PROTEIN"/>
    <property type="match status" value="1"/>
</dbReference>
<protein>
    <submittedName>
        <fullName evidence="1">Uncharacterized protein</fullName>
    </submittedName>
</protein>
<gene>
    <name evidence="1" type="ORF">PCANC_22840</name>
</gene>
<dbReference type="PANTHER" id="PTHR33266">
    <property type="entry name" value="CHROMOSOME 15, WHOLE GENOME SHOTGUN SEQUENCE"/>
    <property type="match status" value="1"/>
</dbReference>
<keyword evidence="2" id="KW-1185">Reference proteome</keyword>
<comment type="caution">
    <text evidence="1">The sequence shown here is derived from an EMBL/GenBank/DDBJ whole genome shotgun (WGS) entry which is preliminary data.</text>
</comment>
<reference evidence="1 2" key="1">
    <citation type="submission" date="2017-11" db="EMBL/GenBank/DDBJ databases">
        <title>De novo assembly and phasing of dikaryotic genomes from two isolates of Puccinia coronata f. sp. avenae, the causal agent of oat crown rust.</title>
        <authorList>
            <person name="Miller M.E."/>
            <person name="Zhang Y."/>
            <person name="Omidvar V."/>
            <person name="Sperschneider J."/>
            <person name="Schwessinger B."/>
            <person name="Raley C."/>
            <person name="Palmer J.M."/>
            <person name="Garnica D."/>
            <person name="Upadhyaya N."/>
            <person name="Rathjen J."/>
            <person name="Taylor J.M."/>
            <person name="Park R.F."/>
            <person name="Dodds P.N."/>
            <person name="Hirsch C.D."/>
            <person name="Kianian S.F."/>
            <person name="Figueroa M."/>
        </authorList>
    </citation>
    <scope>NUCLEOTIDE SEQUENCE [LARGE SCALE GENOMIC DNA]</scope>
    <source>
        <strain evidence="1">12NC29</strain>
    </source>
</reference>
<feature type="non-terminal residue" evidence="1">
    <location>
        <position position="1"/>
    </location>
</feature>
<evidence type="ECO:0000313" key="2">
    <source>
        <dbReference type="Proteomes" id="UP000235388"/>
    </source>
</evidence>
<dbReference type="AlphaFoldDB" id="A0A2N5SA04"/>
<sequence length="826" mass="93665">ITSKTFIQRLMIQKPPFNLLLMMRDTLKVELVTQYLNDLEQFVKDLPAHVNRRAVIPTWEFFVQGHITLEKMTKTLHIQDNAALGETALDLAFLRNYPHHFSTKAFTRHEKMRAIRCKSKCHGKRLLSKLISKFDQEAKYSNMLLHILRKGFEGPFLKSEEIIEPLLRKIMMQAGSWCQSEHLAPYSLLVGPAMSGKTRALHELSNHVCVVYICLRPPTSSGHPPRSALAPTMLPPGMTTSALEKHYNKFLTATFQVVADFFRAQNETISDEKTKLKNWFAYNFSNDLKFEESNQFSRDVLKKMETCSPLKYGQENEQLQKALADMQSQAGFVLLAIDEAHALLSSPNAYLEHATSFFPSFRRSLRETLSDGVFTILTGASSLMLFNTTPDPYKSNPEIKWYPDAQLPLWLSGHKLLDPINQLGTFDAMVSAITQPGTWTDLVSADRLVSYGSPFFAACFRDAIACHQERNLILWTLTELALSKLLGANSDTVIRQERCSGLQAFLTAPQALALLGPTIQPQLSGALHLSGEMILSHAAHCKYVKPDSNLIVGNYPSQFFLASAANTFRQSHEPVIVECIKKLTEILRLGLDSKQVAREIASKIILLRAMHEAVPYSHSLDLGPDISEEHRINLLKNGMVFWNHFNEIHYTPDSEDLLKFLHRGMAAQCASSKQSSFDHLFTIYLKPENSDRLDEEHVTFCGISVKDQITKADLKIRNHEWTDTHSGIRISNKNPYLVLLMSLTTKAPSDHLQRLPKPAGQRRASQVFHGLNEFPCLTRNMVNALTELLDVEPDLPELHSGQQDHCHWKKFVHTSNPLVYRQDDRQ</sequence>
<accession>A0A2N5SA04</accession>
<dbReference type="STRING" id="200324.A0A2N5SA04"/>
<organism evidence="1 2">
    <name type="scientific">Puccinia coronata f. sp. avenae</name>
    <dbReference type="NCBI Taxonomy" id="200324"/>
    <lineage>
        <taxon>Eukaryota</taxon>
        <taxon>Fungi</taxon>
        <taxon>Dikarya</taxon>
        <taxon>Basidiomycota</taxon>
        <taxon>Pucciniomycotina</taxon>
        <taxon>Pucciniomycetes</taxon>
        <taxon>Pucciniales</taxon>
        <taxon>Pucciniaceae</taxon>
        <taxon>Puccinia</taxon>
    </lineage>
</organism>
<dbReference type="EMBL" id="PGCJ01001076">
    <property type="protein sequence ID" value="PLW10066.1"/>
    <property type="molecule type" value="Genomic_DNA"/>
</dbReference>
<name>A0A2N5SA04_9BASI</name>
<dbReference type="OrthoDB" id="107110at2759"/>
<evidence type="ECO:0000313" key="1">
    <source>
        <dbReference type="EMBL" id="PLW10066.1"/>
    </source>
</evidence>